<dbReference type="Pfam" id="PF18454">
    <property type="entry name" value="Mtd_N"/>
    <property type="match status" value="1"/>
</dbReference>
<dbReference type="RefSeq" id="WP_234530022.1">
    <property type="nucleotide sequence ID" value="NZ_CAKMAB010000001.1"/>
</dbReference>
<organism evidence="2 3">
    <name type="scientific">Paenibacillus pseudetheri</name>
    <dbReference type="NCBI Taxonomy" id="2897682"/>
    <lineage>
        <taxon>Bacteria</taxon>
        <taxon>Bacillati</taxon>
        <taxon>Bacillota</taxon>
        <taxon>Bacilli</taxon>
        <taxon>Bacillales</taxon>
        <taxon>Paenibacillaceae</taxon>
        <taxon>Paenibacillus</taxon>
    </lineage>
</organism>
<gene>
    <name evidence="2" type="ORF">PAECIP111894_00168</name>
</gene>
<keyword evidence="3" id="KW-1185">Reference proteome</keyword>
<evidence type="ECO:0000259" key="1">
    <source>
        <dbReference type="Pfam" id="PF18454"/>
    </source>
</evidence>
<evidence type="ECO:0000313" key="3">
    <source>
        <dbReference type="Proteomes" id="UP000838749"/>
    </source>
</evidence>
<sequence>MANKIQLMRGTKAQLTAKGGLSLAEPGYCTDTKDLYIGNTSGGDSLFLAAANIPYNAYRQAIINGNFDVWQRGYVFVNPASMSYIADRFFAAFSIFGGGSLPSITHSRQIASPGDIPGAFWHYRLNTNGAGSGFGVSAFYGLFQRIESGAKYLCGSGKKFTVSFFARSSIPGKRLGVGAQVSYGTGGTPTAVEDLAGKVVTLNTAWTKYEVPIEASTLVGKIFGTNNDDYLQLSLYSMWGSTTGSINLGGATAETFRAAGNIDIAQIQINIGESALPFQPRFVSEELSLCQRYFEKSYDQHVDPGSSVGIPGHYQMYGSTAANTYGGRVLFSKPKRMPPTVIVYDMSGVAGKASAWNGGTLSSFVTAIDSINQTGFRVIPSLTAGYYESFGHYTADAEL</sequence>
<reference evidence="2" key="1">
    <citation type="submission" date="2021-12" db="EMBL/GenBank/DDBJ databases">
        <authorList>
            <person name="Criscuolo A."/>
        </authorList>
    </citation>
    <scope>NUCLEOTIDE SEQUENCE</scope>
    <source>
        <strain evidence="2">CIP111894</strain>
    </source>
</reference>
<feature type="domain" description="Major tropism determinant N-terminal" evidence="1">
    <location>
        <begin position="5"/>
        <end position="39"/>
    </location>
</feature>
<dbReference type="Proteomes" id="UP000838749">
    <property type="component" value="Unassembled WGS sequence"/>
</dbReference>
<proteinExistence type="predicted"/>
<dbReference type="EMBL" id="CAKMAB010000001">
    <property type="protein sequence ID" value="CAH1054023.1"/>
    <property type="molecule type" value="Genomic_DNA"/>
</dbReference>
<dbReference type="InterPro" id="IPR041352">
    <property type="entry name" value="Mtd_N"/>
</dbReference>
<evidence type="ECO:0000313" key="2">
    <source>
        <dbReference type="EMBL" id="CAH1054023.1"/>
    </source>
</evidence>
<protein>
    <recommendedName>
        <fullName evidence="1">Major tropism determinant N-terminal domain-containing protein</fullName>
    </recommendedName>
</protein>
<accession>A0ABN8F7L5</accession>
<comment type="caution">
    <text evidence="2">The sequence shown here is derived from an EMBL/GenBank/DDBJ whole genome shotgun (WGS) entry which is preliminary data.</text>
</comment>
<name>A0ABN8F7L5_9BACL</name>